<name>I0ZAG8_COCSC</name>
<dbReference type="PANTHER" id="PTHR48081">
    <property type="entry name" value="AB HYDROLASE SUPERFAMILY PROTEIN C4A8.06C"/>
    <property type="match status" value="1"/>
</dbReference>
<evidence type="ECO:0000313" key="5">
    <source>
        <dbReference type="EMBL" id="EIE27637.1"/>
    </source>
</evidence>
<dbReference type="Gene3D" id="3.40.50.1820">
    <property type="entry name" value="alpha/beta hydrolase"/>
    <property type="match status" value="1"/>
</dbReference>
<evidence type="ECO:0000313" key="6">
    <source>
        <dbReference type="Proteomes" id="UP000007264"/>
    </source>
</evidence>
<organism evidence="5 6">
    <name type="scientific">Coccomyxa subellipsoidea (strain C-169)</name>
    <name type="common">Green microalga</name>
    <dbReference type="NCBI Taxonomy" id="574566"/>
    <lineage>
        <taxon>Eukaryota</taxon>
        <taxon>Viridiplantae</taxon>
        <taxon>Chlorophyta</taxon>
        <taxon>core chlorophytes</taxon>
        <taxon>Trebouxiophyceae</taxon>
        <taxon>Trebouxiophyceae incertae sedis</taxon>
        <taxon>Coccomyxaceae</taxon>
        <taxon>Coccomyxa</taxon>
        <taxon>Coccomyxa subellipsoidea</taxon>
    </lineage>
</organism>
<dbReference type="Proteomes" id="UP000007264">
    <property type="component" value="Unassembled WGS sequence"/>
</dbReference>
<feature type="active site" evidence="3">
    <location>
        <position position="79"/>
    </location>
</feature>
<reference evidence="5 6" key="1">
    <citation type="journal article" date="2012" name="Genome Biol.">
        <title>The genome of the polar eukaryotic microalga coccomyxa subellipsoidea reveals traits of cold adaptation.</title>
        <authorList>
            <person name="Blanc G."/>
            <person name="Agarkova I."/>
            <person name="Grimwood J."/>
            <person name="Kuo A."/>
            <person name="Brueggeman A."/>
            <person name="Dunigan D."/>
            <person name="Gurnon J."/>
            <person name="Ladunga I."/>
            <person name="Lindquist E."/>
            <person name="Lucas S."/>
            <person name="Pangilinan J."/>
            <person name="Proschold T."/>
            <person name="Salamov A."/>
            <person name="Schmutz J."/>
            <person name="Weeks D."/>
            <person name="Yamada T."/>
            <person name="Claverie J.M."/>
            <person name="Grigoriev I."/>
            <person name="Van Etten J."/>
            <person name="Lomsadze A."/>
            <person name="Borodovsky M."/>
        </authorList>
    </citation>
    <scope>NUCLEOTIDE SEQUENCE [LARGE SCALE GENOMIC DNA]</scope>
    <source>
        <strain evidence="5 6">C-169</strain>
    </source>
</reference>
<gene>
    <name evidence="5" type="ORF">COCSUDRAFT_55630</name>
</gene>
<dbReference type="InterPro" id="IPR050300">
    <property type="entry name" value="GDXG_lipolytic_enzyme"/>
</dbReference>
<dbReference type="InterPro" id="IPR013094">
    <property type="entry name" value="AB_hydrolase_3"/>
</dbReference>
<dbReference type="Pfam" id="PF07859">
    <property type="entry name" value="Abhydrolase_3"/>
    <property type="match status" value="1"/>
</dbReference>
<dbReference type="RefSeq" id="XP_005652181.1">
    <property type="nucleotide sequence ID" value="XM_005652124.1"/>
</dbReference>
<evidence type="ECO:0000256" key="3">
    <source>
        <dbReference type="PROSITE-ProRule" id="PRU10038"/>
    </source>
</evidence>
<comment type="similarity">
    <text evidence="1">Belongs to the 'GDXG' lipolytic enzyme family.</text>
</comment>
<keyword evidence="6" id="KW-1185">Reference proteome</keyword>
<dbReference type="AlphaFoldDB" id="I0ZAG8"/>
<protein>
    <submittedName>
        <fullName evidence="5">Alpha/beta hydrolase fold-3</fullName>
    </submittedName>
</protein>
<dbReference type="KEGG" id="csl:COCSUDRAFT_55630"/>
<evidence type="ECO:0000256" key="1">
    <source>
        <dbReference type="ARBA" id="ARBA00010515"/>
    </source>
</evidence>
<dbReference type="GO" id="GO:0016787">
    <property type="term" value="F:hydrolase activity"/>
    <property type="evidence" value="ECO:0007669"/>
    <property type="project" value="UniProtKB-KW"/>
</dbReference>
<comment type="caution">
    <text evidence="5">The sequence shown here is derived from an EMBL/GenBank/DDBJ whole genome shotgun (WGS) entry which is preliminary data.</text>
</comment>
<dbReference type="InterPro" id="IPR033140">
    <property type="entry name" value="Lipase_GDXG_put_SER_AS"/>
</dbReference>
<feature type="domain" description="Alpha/beta hydrolase fold-3" evidence="4">
    <location>
        <begin position="1"/>
        <end position="208"/>
    </location>
</feature>
<dbReference type="SUPFAM" id="SSF53474">
    <property type="entry name" value="alpha/beta-Hydrolases"/>
    <property type="match status" value="1"/>
</dbReference>
<keyword evidence="2 5" id="KW-0378">Hydrolase</keyword>
<sequence>MVYFHGGGWCYGSVNSHDSLCRAYATACNAVVVSVEYRLAPEHPFPAGFNDCYSATAWVSKHAEELRGDATTLAVAGDSAGGNLAAAVALKARGHSIDGPNIRFECLICPVLDYHSPGTPSYAEHGGEGAFVSRKNMEEVFRHYAPKPEDLTSPLVCPLKAQDLSGLPPALILTGERDLLRDEGEAYAAKLLDAGVDVSLKRFKGAVHFGMCSPILAPADFSLSLALMKAHWQHALDASATPSETFHSTL</sequence>
<dbReference type="GeneID" id="17045652"/>
<dbReference type="InterPro" id="IPR002168">
    <property type="entry name" value="Lipase_GDXG_HIS_AS"/>
</dbReference>
<evidence type="ECO:0000259" key="4">
    <source>
        <dbReference type="Pfam" id="PF07859"/>
    </source>
</evidence>
<dbReference type="eggNOG" id="KOG1515">
    <property type="taxonomic scope" value="Eukaryota"/>
</dbReference>
<accession>I0ZAG8</accession>
<dbReference type="OrthoDB" id="6495301at2759"/>
<evidence type="ECO:0000256" key="2">
    <source>
        <dbReference type="ARBA" id="ARBA00022801"/>
    </source>
</evidence>
<dbReference type="PANTHER" id="PTHR48081:SF8">
    <property type="entry name" value="ALPHA_BETA HYDROLASE FOLD-3 DOMAIN-CONTAINING PROTEIN-RELATED"/>
    <property type="match status" value="1"/>
</dbReference>
<dbReference type="STRING" id="574566.I0ZAG8"/>
<dbReference type="PROSITE" id="PS01173">
    <property type="entry name" value="LIPASE_GDXG_HIS"/>
    <property type="match status" value="1"/>
</dbReference>
<dbReference type="PROSITE" id="PS01174">
    <property type="entry name" value="LIPASE_GDXG_SER"/>
    <property type="match status" value="1"/>
</dbReference>
<proteinExistence type="inferred from homology"/>
<dbReference type="InterPro" id="IPR029058">
    <property type="entry name" value="AB_hydrolase_fold"/>
</dbReference>
<dbReference type="EMBL" id="AGSI01000001">
    <property type="protein sequence ID" value="EIE27637.1"/>
    <property type="molecule type" value="Genomic_DNA"/>
</dbReference>